<proteinExistence type="predicted"/>
<protein>
    <submittedName>
        <fullName evidence="1">Uncharacterized protein</fullName>
    </submittedName>
</protein>
<dbReference type="Proteomes" id="UP000546173">
    <property type="component" value="Unassembled WGS sequence"/>
</dbReference>
<dbReference type="AlphaFoldDB" id="A0A7X1KV84"/>
<reference evidence="1 2" key="1">
    <citation type="submission" date="2020-08" db="EMBL/GenBank/DDBJ databases">
        <title>Pseudomonas sp. nov.</title>
        <authorList>
            <person name="Gieschler S."/>
            <person name="Fiedler G."/>
            <person name="Brinks E."/>
            <person name="Boehnlein C."/>
            <person name="Franz C.M.A.P."/>
            <person name="Kabisch J."/>
        </authorList>
    </citation>
    <scope>NUCLEOTIDE SEQUENCE [LARGE SCALE GENOMIC DNA]</scope>
    <source>
        <strain evidence="1 2">MBT-2</strain>
    </source>
</reference>
<name>A0A7X1KV84_9PSED</name>
<keyword evidence="2" id="KW-1185">Reference proteome</keyword>
<accession>A0A7X1KV84</accession>
<evidence type="ECO:0000313" key="1">
    <source>
        <dbReference type="EMBL" id="MBC2680641.1"/>
    </source>
</evidence>
<gene>
    <name evidence="1" type="ORF">H7993_19800</name>
</gene>
<sequence>MNASIAFRLLALYEALQRRETTFGQVYAMAADCGIDGRQVLADHFAQPASIVGSFEA</sequence>
<comment type="caution">
    <text evidence="1">The sequence shown here is derived from an EMBL/GenBank/DDBJ whole genome shotgun (WGS) entry which is preliminary data.</text>
</comment>
<organism evidence="1 2">
    <name type="scientific">Pseudomonas baltica</name>
    <dbReference type="NCBI Taxonomy" id="2762576"/>
    <lineage>
        <taxon>Bacteria</taxon>
        <taxon>Pseudomonadati</taxon>
        <taxon>Pseudomonadota</taxon>
        <taxon>Gammaproteobacteria</taxon>
        <taxon>Pseudomonadales</taxon>
        <taxon>Pseudomonadaceae</taxon>
        <taxon>Pseudomonas</taxon>
    </lineage>
</organism>
<dbReference type="EMBL" id="JACMYH010000009">
    <property type="protein sequence ID" value="MBC2680641.1"/>
    <property type="molecule type" value="Genomic_DNA"/>
</dbReference>
<evidence type="ECO:0000313" key="2">
    <source>
        <dbReference type="Proteomes" id="UP000546173"/>
    </source>
</evidence>
<dbReference type="RefSeq" id="WP_185795412.1">
    <property type="nucleotide sequence ID" value="NZ_JACMYH010000009.1"/>
</dbReference>